<proteinExistence type="predicted"/>
<dbReference type="InterPro" id="IPR036188">
    <property type="entry name" value="FAD/NAD-bd_sf"/>
</dbReference>
<feature type="region of interest" description="Disordered" evidence="1">
    <location>
        <begin position="73"/>
        <end position="189"/>
    </location>
</feature>
<dbReference type="GO" id="GO:0071949">
    <property type="term" value="F:FAD binding"/>
    <property type="evidence" value="ECO:0007669"/>
    <property type="project" value="InterPro"/>
</dbReference>
<dbReference type="Gene3D" id="3.50.50.60">
    <property type="entry name" value="FAD/NAD(P)-binding domain"/>
    <property type="match status" value="1"/>
</dbReference>
<dbReference type="Proteomes" id="UP000249304">
    <property type="component" value="Unassembled WGS sequence"/>
</dbReference>
<dbReference type="AlphaFoldDB" id="A0A2W2FDW9"/>
<accession>A0A2W2FDW9</accession>
<feature type="compositionally biased region" description="Basic residues" evidence="1">
    <location>
        <begin position="130"/>
        <end position="159"/>
    </location>
</feature>
<evidence type="ECO:0000313" key="3">
    <source>
        <dbReference type="EMBL" id="PZG13714.1"/>
    </source>
</evidence>
<evidence type="ECO:0000313" key="4">
    <source>
        <dbReference type="Proteomes" id="UP000249304"/>
    </source>
</evidence>
<feature type="compositionally biased region" description="Low complexity" evidence="1">
    <location>
        <begin position="118"/>
        <end position="129"/>
    </location>
</feature>
<evidence type="ECO:0000256" key="1">
    <source>
        <dbReference type="SAM" id="MobiDB-lite"/>
    </source>
</evidence>
<dbReference type="SUPFAM" id="SSF51905">
    <property type="entry name" value="FAD/NAD(P)-binding domain"/>
    <property type="match status" value="1"/>
</dbReference>
<feature type="compositionally biased region" description="Low complexity" evidence="1">
    <location>
        <begin position="97"/>
        <end position="108"/>
    </location>
</feature>
<reference evidence="3 4" key="1">
    <citation type="submission" date="2018-01" db="EMBL/GenBank/DDBJ databases">
        <title>Draft genome sequence of Nonomuraea sp. KC333.</title>
        <authorList>
            <person name="Sahin N."/>
            <person name="Saygin H."/>
            <person name="Ay H."/>
        </authorList>
    </citation>
    <scope>NUCLEOTIDE SEQUENCE [LARGE SCALE GENOMIC DNA]</scope>
    <source>
        <strain evidence="3 4">KC333</strain>
    </source>
</reference>
<evidence type="ECO:0000259" key="2">
    <source>
        <dbReference type="Pfam" id="PF01494"/>
    </source>
</evidence>
<keyword evidence="4" id="KW-1185">Reference proteome</keyword>
<dbReference type="Pfam" id="PF01494">
    <property type="entry name" value="FAD_binding_3"/>
    <property type="match status" value="1"/>
</dbReference>
<gene>
    <name evidence="3" type="ORF">C1J01_29130</name>
</gene>
<dbReference type="EMBL" id="POUD01000148">
    <property type="protein sequence ID" value="PZG13714.1"/>
    <property type="molecule type" value="Genomic_DNA"/>
</dbReference>
<feature type="domain" description="FAD-binding" evidence="2">
    <location>
        <begin position="45"/>
        <end position="78"/>
    </location>
</feature>
<comment type="caution">
    <text evidence="3">The sequence shown here is derived from an EMBL/GenBank/DDBJ whole genome shotgun (WGS) entry which is preliminary data.</text>
</comment>
<organism evidence="3 4">
    <name type="scientific">Nonomuraea aridisoli</name>
    <dbReference type="NCBI Taxonomy" id="2070368"/>
    <lineage>
        <taxon>Bacteria</taxon>
        <taxon>Bacillati</taxon>
        <taxon>Actinomycetota</taxon>
        <taxon>Actinomycetes</taxon>
        <taxon>Streptosporangiales</taxon>
        <taxon>Streptosporangiaceae</taxon>
        <taxon>Nonomuraea</taxon>
    </lineage>
</organism>
<dbReference type="InterPro" id="IPR002938">
    <property type="entry name" value="FAD-bd"/>
</dbReference>
<protein>
    <recommendedName>
        <fullName evidence="2">FAD-binding domain-containing protein</fullName>
    </recommendedName>
</protein>
<dbReference type="Gene3D" id="1.10.357.10">
    <property type="entry name" value="Tetracycline Repressor, domain 2"/>
    <property type="match status" value="1"/>
</dbReference>
<name>A0A2W2FDW9_9ACTN</name>
<sequence length="189" mass="20835">MRDPQLLAALRLALERGLEHVRVEDIAAEARAAHPFDLRRPPMHTDVVIAGAGPNGLMLACELSLAGVRPTVVERARPPPHRRPAGRVGRDVRDARAAAPAGRPVPARAARRARRPGQARAALPGAGRARPPRARRGRARRRARGRARPPRRLRRLGRHPGREPGACPRDLVRREPGGRLAQSRRNVRR</sequence>